<dbReference type="InterPro" id="IPR050190">
    <property type="entry name" value="UPF0213_domain"/>
</dbReference>
<evidence type="ECO:0000259" key="2">
    <source>
        <dbReference type="PROSITE" id="PS50164"/>
    </source>
</evidence>
<dbReference type="Pfam" id="PF01541">
    <property type="entry name" value="GIY-YIG"/>
    <property type="match status" value="1"/>
</dbReference>
<reference evidence="3 4" key="1">
    <citation type="journal article" date="2014" name="Int. J. Syst. Evol. Microbiol.">
        <title>Solimonas terrae sp. nov., isolated from soil.</title>
        <authorList>
            <person name="Kim S.J."/>
            <person name="Moon J.Y."/>
            <person name="Weon H.Y."/>
            <person name="Ahn J.H."/>
            <person name="Chen W.M."/>
            <person name="Kwon S.W."/>
        </authorList>
    </citation>
    <scope>NUCLEOTIDE SEQUENCE [LARGE SCALE GENOMIC DNA]</scope>
    <source>
        <strain evidence="3 4">KIS83-12</strain>
    </source>
</reference>
<dbReference type="EMBL" id="JAAMOW010000003">
    <property type="protein sequence ID" value="NGY04514.1"/>
    <property type="molecule type" value="Genomic_DNA"/>
</dbReference>
<comment type="similarity">
    <text evidence="1">Belongs to the UPF0213 family.</text>
</comment>
<sequence length="96" mass="11363">MSFWVYLLRCADGSFYAGHTDDLQRRLAEHEHGTAHGYTCRRRPVELVYSQDLPSREDALAAERQIKRWSRRKKEALIKHDWHALHAAAKKTFERD</sequence>
<accession>A0A6M2BQ90</accession>
<evidence type="ECO:0000256" key="1">
    <source>
        <dbReference type="ARBA" id="ARBA00007435"/>
    </source>
</evidence>
<dbReference type="InterPro" id="IPR035901">
    <property type="entry name" value="GIY-YIG_endonuc_sf"/>
</dbReference>
<dbReference type="PROSITE" id="PS50164">
    <property type="entry name" value="GIY_YIG"/>
    <property type="match status" value="1"/>
</dbReference>
<feature type="domain" description="GIY-YIG" evidence="2">
    <location>
        <begin position="1"/>
        <end position="76"/>
    </location>
</feature>
<organism evidence="3 4">
    <name type="scientific">Solimonas terrae</name>
    <dbReference type="NCBI Taxonomy" id="1396819"/>
    <lineage>
        <taxon>Bacteria</taxon>
        <taxon>Pseudomonadati</taxon>
        <taxon>Pseudomonadota</taxon>
        <taxon>Gammaproteobacteria</taxon>
        <taxon>Nevskiales</taxon>
        <taxon>Nevskiaceae</taxon>
        <taxon>Solimonas</taxon>
    </lineage>
</organism>
<comment type="caution">
    <text evidence="3">The sequence shown here is derived from an EMBL/GenBank/DDBJ whole genome shotgun (WGS) entry which is preliminary data.</text>
</comment>
<dbReference type="AlphaFoldDB" id="A0A6M2BQ90"/>
<dbReference type="CDD" id="cd10456">
    <property type="entry name" value="GIY-YIG_UPF0213"/>
    <property type="match status" value="1"/>
</dbReference>
<dbReference type="RefSeq" id="WP_166254036.1">
    <property type="nucleotide sequence ID" value="NZ_JAAMOW010000003.1"/>
</dbReference>
<evidence type="ECO:0000313" key="4">
    <source>
        <dbReference type="Proteomes" id="UP000472676"/>
    </source>
</evidence>
<protein>
    <submittedName>
        <fullName evidence="3">GIY-YIG nuclease family protein</fullName>
    </submittedName>
</protein>
<dbReference type="PANTHER" id="PTHR34477:SF1">
    <property type="entry name" value="UPF0213 PROTEIN YHBQ"/>
    <property type="match status" value="1"/>
</dbReference>
<dbReference type="PANTHER" id="PTHR34477">
    <property type="entry name" value="UPF0213 PROTEIN YHBQ"/>
    <property type="match status" value="1"/>
</dbReference>
<proteinExistence type="inferred from homology"/>
<dbReference type="InterPro" id="IPR000305">
    <property type="entry name" value="GIY-YIG_endonuc"/>
</dbReference>
<evidence type="ECO:0000313" key="3">
    <source>
        <dbReference type="EMBL" id="NGY04514.1"/>
    </source>
</evidence>
<name>A0A6M2BQ90_9GAMM</name>
<dbReference type="Proteomes" id="UP000472676">
    <property type="component" value="Unassembled WGS sequence"/>
</dbReference>
<dbReference type="Gene3D" id="3.40.1440.10">
    <property type="entry name" value="GIY-YIG endonuclease"/>
    <property type="match status" value="1"/>
</dbReference>
<keyword evidence="4" id="KW-1185">Reference proteome</keyword>
<gene>
    <name evidence="3" type="ORF">G7Y85_07055</name>
</gene>
<dbReference type="SUPFAM" id="SSF82771">
    <property type="entry name" value="GIY-YIG endonuclease"/>
    <property type="match status" value="1"/>
</dbReference>